<reference evidence="2 3" key="1">
    <citation type="submission" date="2017-11" db="EMBL/GenBank/DDBJ databases">
        <title>Genomic Encyclopedia of Archaeal and Bacterial Type Strains, Phase II (KMG-II): From Individual Species to Whole Genera.</title>
        <authorList>
            <person name="Goeker M."/>
        </authorList>
    </citation>
    <scope>NUCLEOTIDE SEQUENCE [LARGE SCALE GENOMIC DNA]</scope>
    <source>
        <strain evidence="2 3">DSM 27617</strain>
    </source>
</reference>
<dbReference type="AlphaFoldDB" id="A0A2M9C9J6"/>
<dbReference type="EMBL" id="PGFD01000001">
    <property type="protein sequence ID" value="PJJ67495.1"/>
    <property type="molecule type" value="Genomic_DNA"/>
</dbReference>
<keyword evidence="1" id="KW-0472">Membrane</keyword>
<dbReference type="OrthoDB" id="1260217at2"/>
<dbReference type="RefSeq" id="WP_100376202.1">
    <property type="nucleotide sequence ID" value="NZ_PGFD01000001.1"/>
</dbReference>
<accession>A0A2M9C9J6</accession>
<feature type="transmembrane region" description="Helical" evidence="1">
    <location>
        <begin position="92"/>
        <end position="116"/>
    </location>
</feature>
<dbReference type="Proteomes" id="UP000228740">
    <property type="component" value="Unassembled WGS sequence"/>
</dbReference>
<protein>
    <submittedName>
        <fullName evidence="2">Uncharacterized protein</fullName>
    </submittedName>
</protein>
<keyword evidence="1" id="KW-0812">Transmembrane</keyword>
<comment type="caution">
    <text evidence="2">The sequence shown here is derived from an EMBL/GenBank/DDBJ whole genome shotgun (WGS) entry which is preliminary data.</text>
</comment>
<name>A0A2M9C9J6_9FLAO</name>
<sequence>MKLNILKAEVIFQTLLTFISLTYVIFDYVQKTEGTEFFIALFFIGVSNLLGFLLRISLVGSQFHRYYFFGVILFFLILYSITSLTVDSHIEFAIYFMGVGGMLFNVYYLVYGFCLIKTMKQNKIAE</sequence>
<organism evidence="2 3">
    <name type="scientific">Chryseobacterium geocarposphaerae</name>
    <dbReference type="NCBI Taxonomy" id="1416776"/>
    <lineage>
        <taxon>Bacteria</taxon>
        <taxon>Pseudomonadati</taxon>
        <taxon>Bacteroidota</taxon>
        <taxon>Flavobacteriia</taxon>
        <taxon>Flavobacteriales</taxon>
        <taxon>Weeksellaceae</taxon>
        <taxon>Chryseobacterium group</taxon>
        <taxon>Chryseobacterium</taxon>
    </lineage>
</organism>
<evidence type="ECO:0000313" key="2">
    <source>
        <dbReference type="EMBL" id="PJJ67495.1"/>
    </source>
</evidence>
<evidence type="ECO:0000313" key="3">
    <source>
        <dbReference type="Proteomes" id="UP000228740"/>
    </source>
</evidence>
<proteinExistence type="predicted"/>
<feature type="transmembrane region" description="Helical" evidence="1">
    <location>
        <begin position="37"/>
        <end position="54"/>
    </location>
</feature>
<evidence type="ECO:0000256" key="1">
    <source>
        <dbReference type="SAM" id="Phobius"/>
    </source>
</evidence>
<keyword evidence="3" id="KW-1185">Reference proteome</keyword>
<feature type="transmembrane region" description="Helical" evidence="1">
    <location>
        <begin position="5"/>
        <end position="25"/>
    </location>
</feature>
<gene>
    <name evidence="2" type="ORF">CLV73_1510</name>
</gene>
<feature type="transmembrane region" description="Helical" evidence="1">
    <location>
        <begin position="66"/>
        <end position="86"/>
    </location>
</feature>
<keyword evidence="1" id="KW-1133">Transmembrane helix</keyword>